<sequence>MAMKRRWCSRNTVLGLGGAKPMTVEEDCLGNFLHEIRLSRVANFQAHLCSHVYRGLCFLASGASMLRCRSTADDPLKPQPRCPLSNTLHHRFVVRAIDQGPDRQRHPNRIAVPLFPSPSFRALPREICFAGVWVGSRSRPAQLTGLPVWVLGALPAPATPPSPSLQWSQLKRGASLGPVIHLPWAGISDRRPACRLKIPAVRDAMPI</sequence>
<gene>
    <name evidence="1" type="ORF">B0T18DRAFT_125076</name>
</gene>
<evidence type="ECO:0000313" key="2">
    <source>
        <dbReference type="Proteomes" id="UP001172155"/>
    </source>
</evidence>
<keyword evidence="2" id="KW-1185">Reference proteome</keyword>
<organism evidence="1 2">
    <name type="scientific">Schizothecium vesticola</name>
    <dbReference type="NCBI Taxonomy" id="314040"/>
    <lineage>
        <taxon>Eukaryota</taxon>
        <taxon>Fungi</taxon>
        <taxon>Dikarya</taxon>
        <taxon>Ascomycota</taxon>
        <taxon>Pezizomycotina</taxon>
        <taxon>Sordariomycetes</taxon>
        <taxon>Sordariomycetidae</taxon>
        <taxon>Sordariales</taxon>
        <taxon>Schizotheciaceae</taxon>
        <taxon>Schizothecium</taxon>
    </lineage>
</organism>
<dbReference type="AlphaFoldDB" id="A0AA40F3K2"/>
<dbReference type="EMBL" id="JAUKUD010000003">
    <property type="protein sequence ID" value="KAK0750322.1"/>
    <property type="molecule type" value="Genomic_DNA"/>
</dbReference>
<evidence type="ECO:0000313" key="1">
    <source>
        <dbReference type="EMBL" id="KAK0750322.1"/>
    </source>
</evidence>
<proteinExistence type="predicted"/>
<accession>A0AA40F3K2</accession>
<dbReference type="Proteomes" id="UP001172155">
    <property type="component" value="Unassembled WGS sequence"/>
</dbReference>
<reference evidence="1" key="1">
    <citation type="submission" date="2023-06" db="EMBL/GenBank/DDBJ databases">
        <title>Genome-scale phylogeny and comparative genomics of the fungal order Sordariales.</title>
        <authorList>
            <consortium name="Lawrence Berkeley National Laboratory"/>
            <person name="Hensen N."/>
            <person name="Bonometti L."/>
            <person name="Westerberg I."/>
            <person name="Brannstrom I.O."/>
            <person name="Guillou S."/>
            <person name="Cros-Aarteil S."/>
            <person name="Calhoun S."/>
            <person name="Haridas S."/>
            <person name="Kuo A."/>
            <person name="Mondo S."/>
            <person name="Pangilinan J."/>
            <person name="Riley R."/>
            <person name="LaButti K."/>
            <person name="Andreopoulos B."/>
            <person name="Lipzen A."/>
            <person name="Chen C."/>
            <person name="Yanf M."/>
            <person name="Daum C."/>
            <person name="Ng V."/>
            <person name="Clum A."/>
            <person name="Steindorff A."/>
            <person name="Ohm R."/>
            <person name="Martin F."/>
            <person name="Silar P."/>
            <person name="Natvig D."/>
            <person name="Lalanne C."/>
            <person name="Gautier V."/>
            <person name="Ament-velasquez S.L."/>
            <person name="Kruys A."/>
            <person name="Hutchinson M.I."/>
            <person name="Powell A.J."/>
            <person name="Barry K."/>
            <person name="Miller A.N."/>
            <person name="Grigoriev I.V."/>
            <person name="Debuchy R."/>
            <person name="Gladieux P."/>
            <person name="Thoren M.H."/>
            <person name="Johannesson H."/>
        </authorList>
    </citation>
    <scope>NUCLEOTIDE SEQUENCE</scope>
    <source>
        <strain evidence="1">SMH3187-1</strain>
    </source>
</reference>
<comment type="caution">
    <text evidence="1">The sequence shown here is derived from an EMBL/GenBank/DDBJ whole genome shotgun (WGS) entry which is preliminary data.</text>
</comment>
<protein>
    <submittedName>
        <fullName evidence="1">Uncharacterized protein</fullName>
    </submittedName>
</protein>
<name>A0AA40F3K2_9PEZI</name>